<evidence type="ECO:0000313" key="5">
    <source>
        <dbReference type="Proteomes" id="UP000078148"/>
    </source>
</evidence>
<dbReference type="InterPro" id="IPR000551">
    <property type="entry name" value="MerR-type_HTH_dom"/>
</dbReference>
<keyword evidence="5" id="KW-1185">Reference proteome</keyword>
<dbReference type="InterPro" id="IPR047057">
    <property type="entry name" value="MerR_fam"/>
</dbReference>
<dbReference type="Gene3D" id="1.10.1660.10">
    <property type="match status" value="1"/>
</dbReference>
<dbReference type="PRINTS" id="PR00040">
    <property type="entry name" value="HTHMERR"/>
</dbReference>
<dbReference type="RefSeq" id="WP_060531959.1">
    <property type="nucleotide sequence ID" value="NZ_CP013023.1"/>
</dbReference>
<dbReference type="Proteomes" id="UP000078148">
    <property type="component" value="Chromosome"/>
</dbReference>
<dbReference type="PANTHER" id="PTHR30204">
    <property type="entry name" value="REDOX-CYCLING DRUG-SENSING TRANSCRIPTIONAL ACTIVATOR SOXR"/>
    <property type="match status" value="1"/>
</dbReference>
<dbReference type="STRING" id="1616788.AR543_03760"/>
<dbReference type="PROSITE" id="PS50937">
    <property type="entry name" value="HTH_MERR_2"/>
    <property type="match status" value="1"/>
</dbReference>
<dbReference type="InterPro" id="IPR009061">
    <property type="entry name" value="DNA-bd_dom_put_sf"/>
</dbReference>
<dbReference type="SMART" id="SM00422">
    <property type="entry name" value="HTH_MERR"/>
    <property type="match status" value="1"/>
</dbReference>
<dbReference type="GO" id="GO:0003677">
    <property type="term" value="F:DNA binding"/>
    <property type="evidence" value="ECO:0007669"/>
    <property type="project" value="UniProtKB-KW"/>
</dbReference>
<name>A0A172ZCH8_9BACL</name>
<dbReference type="GO" id="GO:0003700">
    <property type="term" value="F:DNA-binding transcription factor activity"/>
    <property type="evidence" value="ECO:0007669"/>
    <property type="project" value="InterPro"/>
</dbReference>
<dbReference type="Pfam" id="PF13411">
    <property type="entry name" value="MerR_1"/>
    <property type="match status" value="1"/>
</dbReference>
<feature type="domain" description="HTH merR-type" evidence="3">
    <location>
        <begin position="4"/>
        <end position="73"/>
    </location>
</feature>
<evidence type="ECO:0000256" key="1">
    <source>
        <dbReference type="ARBA" id="ARBA00023125"/>
    </source>
</evidence>
<dbReference type="OrthoDB" id="9811174at2"/>
<evidence type="ECO:0000259" key="3">
    <source>
        <dbReference type="PROSITE" id="PS50937"/>
    </source>
</evidence>
<accession>A0A172ZCH8</accession>
<reference evidence="4 5" key="2">
    <citation type="journal article" date="2016" name="Int. J. Syst. Evol. Microbiol.">
        <title>Paenibacillus bovis sp. nov., isolated from raw yak (Bos grunniens) milk.</title>
        <authorList>
            <person name="Gao C."/>
            <person name="Han J."/>
            <person name="Liu Z."/>
            <person name="Xu X."/>
            <person name="Hang F."/>
            <person name="Wu Z."/>
        </authorList>
    </citation>
    <scope>NUCLEOTIDE SEQUENCE [LARGE SCALE GENOMIC DNA]</scope>
    <source>
        <strain evidence="4 5">BD3526</strain>
    </source>
</reference>
<dbReference type="PANTHER" id="PTHR30204:SF98">
    <property type="entry name" value="HTH-TYPE TRANSCRIPTIONAL REGULATOR ADHR"/>
    <property type="match status" value="1"/>
</dbReference>
<gene>
    <name evidence="4" type="ORF">AR543_03760</name>
</gene>
<proteinExistence type="predicted"/>
<protein>
    <submittedName>
        <fullName evidence="4">Transcriptional regulator</fullName>
    </submittedName>
</protein>
<evidence type="ECO:0000313" key="4">
    <source>
        <dbReference type="EMBL" id="ANF95229.1"/>
    </source>
</evidence>
<dbReference type="EMBL" id="CP013023">
    <property type="protein sequence ID" value="ANF95229.1"/>
    <property type="molecule type" value="Genomic_DNA"/>
</dbReference>
<sequence length="134" mass="16113">METTFSSKQVAEQTGLSVHTLRYYEQMGLVYGIQRDANGYRQYSESDIKWFQVIKHFRDMGLPIREMQQFSAMNNSAADSARVRREFMETYRAKIVEQQKELERSLQKVDGKIEFFRNRERIENEKWQQSQEQL</sequence>
<keyword evidence="1" id="KW-0238">DNA-binding</keyword>
<dbReference type="AlphaFoldDB" id="A0A172ZCH8"/>
<reference evidence="5" key="1">
    <citation type="submission" date="2015-10" db="EMBL/GenBank/DDBJ databases">
        <title>Genome of Paenibacillus bovis sp. nov.</title>
        <authorList>
            <person name="Wu Z."/>
            <person name="Gao C."/>
            <person name="Liu Z."/>
            <person name="Zheng H."/>
        </authorList>
    </citation>
    <scope>NUCLEOTIDE SEQUENCE [LARGE SCALE GENOMIC DNA]</scope>
    <source>
        <strain evidence="5">BD3526</strain>
    </source>
</reference>
<evidence type="ECO:0000256" key="2">
    <source>
        <dbReference type="SAM" id="Coils"/>
    </source>
</evidence>
<dbReference type="SUPFAM" id="SSF46955">
    <property type="entry name" value="Putative DNA-binding domain"/>
    <property type="match status" value="1"/>
</dbReference>
<keyword evidence="2" id="KW-0175">Coiled coil</keyword>
<organism evidence="4 5">
    <name type="scientific">Paenibacillus bovis</name>
    <dbReference type="NCBI Taxonomy" id="1616788"/>
    <lineage>
        <taxon>Bacteria</taxon>
        <taxon>Bacillati</taxon>
        <taxon>Bacillota</taxon>
        <taxon>Bacilli</taxon>
        <taxon>Bacillales</taxon>
        <taxon>Paenibacillaceae</taxon>
        <taxon>Paenibacillus</taxon>
    </lineage>
</organism>
<dbReference type="KEGG" id="pbv:AR543_03760"/>
<dbReference type="CDD" id="cd01109">
    <property type="entry name" value="HTH_YyaN"/>
    <property type="match status" value="1"/>
</dbReference>
<feature type="coiled-coil region" evidence="2">
    <location>
        <begin position="88"/>
        <end position="119"/>
    </location>
</feature>